<dbReference type="Proteomes" id="UP000078343">
    <property type="component" value="Unassembled WGS sequence"/>
</dbReference>
<dbReference type="RefSeq" id="XP_018688704.1">
    <property type="nucleotide sequence ID" value="XM_018841816.1"/>
</dbReference>
<evidence type="ECO:0000313" key="3">
    <source>
        <dbReference type="Proteomes" id="UP000078343"/>
    </source>
</evidence>
<dbReference type="OrthoDB" id="5430961at2759"/>
<protein>
    <recommendedName>
        <fullName evidence="4">Apple domain-containing protein</fullName>
    </recommendedName>
</protein>
<evidence type="ECO:0008006" key="4">
    <source>
        <dbReference type="Google" id="ProtNLM"/>
    </source>
</evidence>
<proteinExistence type="predicted"/>
<sequence>MATVDGLWNTATTWSTIYNPCTVTLTSTTTKTLTPAASTSTTTITSTATTTLSTSFSVITQTSTTTTTSDTTTITSATTTTTTTVTSSSSTSTVAAPATFTPIQTSLPGSTYSGSGGSDPVSKREAKPGPGPRPGRQNQPGSQGGFSQWRHPQGVTCQIWVPGTCSTTVTTVTSTVTGTATTVTSTSTTTTTITSAPVGVTTTTTTVTATSVSTITDTSTSTSTSTTTTYLSTTTVYAACATNNFADEYQGEPLVEYTGGYSTVSDVTVDTAYDCCVAAITLGNSAIWAFIIGPGAGTCEVGQTDDSCPEPSTNPSTGYYETTGAPTVVGGNSYCGEVNAAVPVFSSSSSS</sequence>
<comment type="caution">
    <text evidence="2">The sequence shown here is derived from an EMBL/GenBank/DDBJ whole genome shotgun (WGS) entry which is preliminary data.</text>
</comment>
<evidence type="ECO:0000256" key="1">
    <source>
        <dbReference type="SAM" id="MobiDB-lite"/>
    </source>
</evidence>
<organism evidence="2 3">
    <name type="scientific">Fonsecaea erecta</name>
    <dbReference type="NCBI Taxonomy" id="1367422"/>
    <lineage>
        <taxon>Eukaryota</taxon>
        <taxon>Fungi</taxon>
        <taxon>Dikarya</taxon>
        <taxon>Ascomycota</taxon>
        <taxon>Pezizomycotina</taxon>
        <taxon>Eurotiomycetes</taxon>
        <taxon>Chaetothyriomycetidae</taxon>
        <taxon>Chaetothyriales</taxon>
        <taxon>Herpotrichiellaceae</taxon>
        <taxon>Fonsecaea</taxon>
    </lineage>
</organism>
<gene>
    <name evidence="2" type="ORF">AYL99_10310</name>
</gene>
<accession>A0A178Z6F7</accession>
<dbReference type="GeneID" id="30014478"/>
<evidence type="ECO:0000313" key="2">
    <source>
        <dbReference type="EMBL" id="OAP55337.1"/>
    </source>
</evidence>
<dbReference type="EMBL" id="LVYI01000011">
    <property type="protein sequence ID" value="OAP55337.1"/>
    <property type="molecule type" value="Genomic_DNA"/>
</dbReference>
<feature type="compositionally biased region" description="Polar residues" evidence="1">
    <location>
        <begin position="102"/>
        <end position="113"/>
    </location>
</feature>
<name>A0A178Z6F7_9EURO</name>
<keyword evidence="3" id="KW-1185">Reference proteome</keyword>
<feature type="region of interest" description="Disordered" evidence="1">
    <location>
        <begin position="100"/>
        <end position="150"/>
    </location>
</feature>
<dbReference type="AlphaFoldDB" id="A0A178Z6F7"/>
<reference evidence="2 3" key="1">
    <citation type="submission" date="2016-04" db="EMBL/GenBank/DDBJ databases">
        <title>Draft genome of Fonsecaea erecta CBS 125763.</title>
        <authorList>
            <person name="Weiss V.A."/>
            <person name="Vicente V.A."/>
            <person name="Raittz R.T."/>
            <person name="Moreno L.F."/>
            <person name="De Souza E.M."/>
            <person name="Pedrosa F.O."/>
            <person name="Steffens M.B."/>
            <person name="Faoro H."/>
            <person name="Tadra-Sfeir M.Z."/>
            <person name="Najafzadeh M.J."/>
            <person name="Felipe M.S."/>
            <person name="Teixeira M."/>
            <person name="Sun J."/>
            <person name="Xi L."/>
            <person name="Gomes R."/>
            <person name="De Azevedo C.M."/>
            <person name="Salgado C.G."/>
            <person name="Da Silva M.B."/>
            <person name="Nascimento M.F."/>
            <person name="Queiroz-Telles F."/>
            <person name="Attili D.S."/>
            <person name="Gorbushina A."/>
        </authorList>
    </citation>
    <scope>NUCLEOTIDE SEQUENCE [LARGE SCALE GENOMIC DNA]</scope>
    <source>
        <strain evidence="2 3">CBS 125763</strain>
    </source>
</reference>